<proteinExistence type="predicted"/>
<dbReference type="EMBL" id="OX597814">
    <property type="protein sequence ID" value="CAI9715739.1"/>
    <property type="molecule type" value="Genomic_DNA"/>
</dbReference>
<sequence length="136" mass="15164">MADEAEEPNIVSDSEVPRLFASTKYYYIHRFTHSENHPTISLLIIGRYPAGICDLPESNQDKAFTRDNSQFSLHIIVGFSAPENPSMTHLAITAASALFHSKINSARHVCLHCGFQTTPSSSLHHQQQDGHLFMQG</sequence>
<organism evidence="1 2">
    <name type="scientific">Octopus vulgaris</name>
    <name type="common">Common octopus</name>
    <dbReference type="NCBI Taxonomy" id="6645"/>
    <lineage>
        <taxon>Eukaryota</taxon>
        <taxon>Metazoa</taxon>
        <taxon>Spiralia</taxon>
        <taxon>Lophotrochozoa</taxon>
        <taxon>Mollusca</taxon>
        <taxon>Cephalopoda</taxon>
        <taxon>Coleoidea</taxon>
        <taxon>Octopodiformes</taxon>
        <taxon>Octopoda</taxon>
        <taxon>Incirrata</taxon>
        <taxon>Octopodidae</taxon>
        <taxon>Octopus</taxon>
    </lineage>
</organism>
<protein>
    <submittedName>
        <fullName evidence="1">Uncharacterized protein</fullName>
    </submittedName>
</protein>
<reference evidence="1" key="1">
    <citation type="submission" date="2023-08" db="EMBL/GenBank/DDBJ databases">
        <authorList>
            <person name="Alioto T."/>
            <person name="Alioto T."/>
            <person name="Gomez Garrido J."/>
        </authorList>
    </citation>
    <scope>NUCLEOTIDE SEQUENCE</scope>
</reference>
<keyword evidence="2" id="KW-1185">Reference proteome</keyword>
<gene>
    <name evidence="1" type="ORF">OCTVUL_1B029791</name>
</gene>
<accession>A0AA36AHP2</accession>
<evidence type="ECO:0000313" key="1">
    <source>
        <dbReference type="EMBL" id="CAI9715739.1"/>
    </source>
</evidence>
<name>A0AA36AHP2_OCTVU</name>
<evidence type="ECO:0000313" key="2">
    <source>
        <dbReference type="Proteomes" id="UP001162480"/>
    </source>
</evidence>
<dbReference type="Proteomes" id="UP001162480">
    <property type="component" value="Chromosome 1"/>
</dbReference>
<dbReference type="AlphaFoldDB" id="A0AA36AHP2"/>